<proteinExistence type="predicted"/>
<organism evidence="1 2">
    <name type="scientific">Sphagnum troendelagicum</name>
    <dbReference type="NCBI Taxonomy" id="128251"/>
    <lineage>
        <taxon>Eukaryota</taxon>
        <taxon>Viridiplantae</taxon>
        <taxon>Streptophyta</taxon>
        <taxon>Embryophyta</taxon>
        <taxon>Bryophyta</taxon>
        <taxon>Sphagnophytina</taxon>
        <taxon>Sphagnopsida</taxon>
        <taxon>Sphagnales</taxon>
        <taxon>Sphagnaceae</taxon>
        <taxon>Sphagnum</taxon>
    </lineage>
</organism>
<protein>
    <submittedName>
        <fullName evidence="1">Uncharacterized protein</fullName>
    </submittedName>
</protein>
<evidence type="ECO:0000313" key="2">
    <source>
        <dbReference type="Proteomes" id="UP001497512"/>
    </source>
</evidence>
<sequence length="157" mass="17547">MGLKTDTSPVDGRLFKMEVAIKNIASLVTVGNLAVNPLMERKAAIVATTKATSTEEPKWTTGITKNMCLVVSQVVETLVDAPKQEERKFNLHFTGLEAKEGETQNELVQWFNTELLQGQMRLHTKVITATWQQPTTAVLHPSNERMPQCDAIEIRNE</sequence>
<gene>
    <name evidence="1" type="ORF">CSSPTR1EN2_LOCUS22746</name>
</gene>
<name>A0ABP0V1N3_9BRYO</name>
<dbReference type="Proteomes" id="UP001497512">
    <property type="component" value="Chromosome 8"/>
</dbReference>
<reference evidence="1" key="1">
    <citation type="submission" date="2024-02" db="EMBL/GenBank/DDBJ databases">
        <authorList>
            <consortium name="ELIXIR-Norway"/>
            <consortium name="Elixir Norway"/>
        </authorList>
    </citation>
    <scope>NUCLEOTIDE SEQUENCE</scope>
</reference>
<keyword evidence="2" id="KW-1185">Reference proteome</keyword>
<accession>A0ABP0V1N3</accession>
<evidence type="ECO:0000313" key="1">
    <source>
        <dbReference type="EMBL" id="CAK9235497.1"/>
    </source>
</evidence>
<dbReference type="EMBL" id="OZ019900">
    <property type="protein sequence ID" value="CAK9235497.1"/>
    <property type="molecule type" value="Genomic_DNA"/>
</dbReference>